<proteinExistence type="inferred from homology"/>
<organism evidence="9 10">
    <name type="scientific">Chryseobacterium indologenes</name>
    <name type="common">Flavobacterium indologenes</name>
    <dbReference type="NCBI Taxonomy" id="253"/>
    <lineage>
        <taxon>Bacteria</taxon>
        <taxon>Pseudomonadati</taxon>
        <taxon>Bacteroidota</taxon>
        <taxon>Flavobacteriia</taxon>
        <taxon>Flavobacteriales</taxon>
        <taxon>Weeksellaceae</taxon>
        <taxon>Chryseobacterium group</taxon>
        <taxon>Chryseobacterium</taxon>
    </lineage>
</organism>
<evidence type="ECO:0000256" key="5">
    <source>
        <dbReference type="ARBA" id="ARBA00022989"/>
    </source>
</evidence>
<keyword evidence="5 7" id="KW-1133">Transmembrane helix</keyword>
<dbReference type="KEGG" id="cio:CEQ15_08700"/>
<dbReference type="Gene3D" id="3.30.240.20">
    <property type="entry name" value="bsu07140 like domains"/>
    <property type="match status" value="1"/>
</dbReference>
<dbReference type="Proteomes" id="UP000269015">
    <property type="component" value="Chromosome"/>
</dbReference>
<feature type="transmembrane region" description="Helical" evidence="7">
    <location>
        <begin position="67"/>
        <end position="83"/>
    </location>
</feature>
<dbReference type="GO" id="GO:0005886">
    <property type="term" value="C:plasma membrane"/>
    <property type="evidence" value="ECO:0007669"/>
    <property type="project" value="UniProtKB-SubCell"/>
</dbReference>
<dbReference type="AlphaFoldDB" id="A0AAD0YTZ2"/>
<evidence type="ECO:0000256" key="3">
    <source>
        <dbReference type="ARBA" id="ARBA00022475"/>
    </source>
</evidence>
<evidence type="ECO:0000256" key="2">
    <source>
        <dbReference type="ARBA" id="ARBA00006448"/>
    </source>
</evidence>
<evidence type="ECO:0000313" key="9">
    <source>
        <dbReference type="EMBL" id="AZB17300.1"/>
    </source>
</evidence>
<evidence type="ECO:0000259" key="8">
    <source>
        <dbReference type="Pfam" id="PF04239"/>
    </source>
</evidence>
<comment type="subcellular location">
    <subcellularLocation>
        <location evidence="1">Cell membrane</location>
        <topology evidence="1">Multi-pass membrane protein</topology>
    </subcellularLocation>
</comment>
<keyword evidence="6 7" id="KW-0472">Membrane</keyword>
<name>A0AAD0YTZ2_CHRID</name>
<reference evidence="9 10" key="1">
    <citation type="submission" date="2018-11" db="EMBL/GenBank/DDBJ databases">
        <title>Proposal to divide the Flavobacteriaceae and reorganize its genera based on Amino Acid Identity values calculated from whole genome sequences.</title>
        <authorList>
            <person name="Nicholson A.C."/>
            <person name="Gulvik C.A."/>
            <person name="Whitney A.M."/>
            <person name="Humrighouse B.W."/>
            <person name="Bell M."/>
            <person name="Holmes B."/>
            <person name="Steigerwalt A.G."/>
            <person name="Villarma A."/>
            <person name="Sheth M."/>
            <person name="Batra D."/>
            <person name="Pryor J."/>
            <person name="Bernardet J.-F."/>
            <person name="Hugo C."/>
            <person name="Kampfer P."/>
            <person name="Newman J."/>
            <person name="McQuiston J.R."/>
        </authorList>
    </citation>
    <scope>NUCLEOTIDE SEQUENCE [LARGE SCALE GENOMIC DNA]</scope>
    <source>
        <strain evidence="9 10">H5559</strain>
    </source>
</reference>
<accession>A0AAD0YTZ2</accession>
<comment type="similarity">
    <text evidence="2">Belongs to the UPF0702 family.</text>
</comment>
<dbReference type="EMBL" id="CP033930">
    <property type="protein sequence ID" value="AZB17300.1"/>
    <property type="molecule type" value="Genomic_DNA"/>
</dbReference>
<dbReference type="InterPro" id="IPR023090">
    <property type="entry name" value="UPF0702_alpha/beta_dom_sf"/>
</dbReference>
<evidence type="ECO:0000256" key="4">
    <source>
        <dbReference type="ARBA" id="ARBA00022692"/>
    </source>
</evidence>
<evidence type="ECO:0000313" key="10">
    <source>
        <dbReference type="Proteomes" id="UP000269015"/>
    </source>
</evidence>
<evidence type="ECO:0000256" key="1">
    <source>
        <dbReference type="ARBA" id="ARBA00004651"/>
    </source>
</evidence>
<dbReference type="InterPro" id="IPR007353">
    <property type="entry name" value="DUF421"/>
</dbReference>
<protein>
    <submittedName>
        <fullName evidence="9">DUF421 domain-containing protein</fullName>
    </submittedName>
</protein>
<feature type="domain" description="YetF C-terminal" evidence="8">
    <location>
        <begin position="113"/>
        <end position="181"/>
    </location>
</feature>
<gene>
    <name evidence="9" type="ORF">EG352_05710</name>
</gene>
<dbReference type="PANTHER" id="PTHR34582:SF6">
    <property type="entry name" value="UPF0702 TRANSMEMBRANE PROTEIN YCAP"/>
    <property type="match status" value="1"/>
</dbReference>
<sequence>MVLTTSSFPISNFYFKILPMYILEKIWGIGTSLDTVQMGTRGIAVFIIALLLIRVSGRRSFGIRSPLDNIIVILLGAILSRAVVGASPFIPVVSTCLIIVLLHRFISWLKIKKASFNHIVEGKKILVFKDGQFLFSNMNKALVCKEDILQGIRKSALTDNPELVKYVYVESTGEITVVKKNV</sequence>
<dbReference type="PANTHER" id="PTHR34582">
    <property type="entry name" value="UPF0702 TRANSMEMBRANE PROTEIN YCAP"/>
    <property type="match status" value="1"/>
</dbReference>
<keyword evidence="3" id="KW-1003">Cell membrane</keyword>
<feature type="transmembrane region" description="Helical" evidence="7">
    <location>
        <begin position="38"/>
        <end position="55"/>
    </location>
</feature>
<evidence type="ECO:0000256" key="7">
    <source>
        <dbReference type="SAM" id="Phobius"/>
    </source>
</evidence>
<dbReference type="Pfam" id="PF04239">
    <property type="entry name" value="DUF421"/>
    <property type="match status" value="1"/>
</dbReference>
<keyword evidence="4 7" id="KW-0812">Transmembrane</keyword>
<evidence type="ECO:0000256" key="6">
    <source>
        <dbReference type="ARBA" id="ARBA00023136"/>
    </source>
</evidence>